<dbReference type="Proteomes" id="UP001595859">
    <property type="component" value="Unassembled WGS sequence"/>
</dbReference>
<evidence type="ECO:0000256" key="2">
    <source>
        <dbReference type="ARBA" id="ARBA00022643"/>
    </source>
</evidence>
<proteinExistence type="predicted"/>
<reference evidence="8" key="1">
    <citation type="journal article" date="2019" name="Int. J. Syst. Evol. Microbiol.">
        <title>The Global Catalogue of Microorganisms (GCM) 10K type strain sequencing project: providing services to taxonomists for standard genome sequencing and annotation.</title>
        <authorList>
            <consortium name="The Broad Institute Genomics Platform"/>
            <consortium name="The Broad Institute Genome Sequencing Center for Infectious Disease"/>
            <person name="Wu L."/>
            <person name="Ma J."/>
        </authorList>
    </citation>
    <scope>NUCLEOTIDE SEQUENCE [LARGE SCALE GENOMIC DNA]</scope>
    <source>
        <strain evidence="8">ZS-22-S1</strain>
    </source>
</reference>
<evidence type="ECO:0000256" key="1">
    <source>
        <dbReference type="ARBA" id="ARBA00022630"/>
    </source>
</evidence>
<dbReference type="Gene3D" id="3.20.20.30">
    <property type="entry name" value="Luciferase-like domain"/>
    <property type="match status" value="1"/>
</dbReference>
<evidence type="ECO:0000256" key="4">
    <source>
        <dbReference type="ARBA" id="ARBA00023033"/>
    </source>
</evidence>
<dbReference type="Pfam" id="PF00296">
    <property type="entry name" value="Bac_luciferase"/>
    <property type="match status" value="1"/>
</dbReference>
<evidence type="ECO:0000313" key="8">
    <source>
        <dbReference type="Proteomes" id="UP001595859"/>
    </source>
</evidence>
<keyword evidence="1" id="KW-0285">Flavoprotein</keyword>
<dbReference type="EC" id="1.-.-.-" evidence="7"/>
<keyword evidence="8" id="KW-1185">Reference proteome</keyword>
<sequence>MRFAISYQSPHHGVDPGNLVAYARHAEECGFEGLYLPEHVVLHPGAALRSVELPPTMPYLDPVDALAFVAAATSRLLLGTGVLLLPYHHPVPLAKRLATVDVLSAGRLRLLTVGVGALPGEARAVGVDFATRGRRADEAIDVLRLLWSGGADGVSNDGEFFPFADLCSFPQPVGGPLPIHVGGSSPAAARRAGTRGDGWFPGGTLPPDERARQLEVARTAAAGAGRDPAALEYTRWAPIDLPEQSLAAYAEQGVTRLVVSATATDPAAQRAQMSAFAARFGLGAGR</sequence>
<dbReference type="NCBIfam" id="TIGR03619">
    <property type="entry name" value="F420_Rv2161c"/>
    <property type="match status" value="1"/>
</dbReference>
<protein>
    <submittedName>
        <fullName evidence="7">TIGR03619 family F420-dependent LLM class oxidoreductase</fullName>
        <ecNumber evidence="7">1.-.-.-</ecNumber>
    </submittedName>
</protein>
<dbReference type="PANTHER" id="PTHR42847">
    <property type="entry name" value="ALKANESULFONATE MONOOXYGENASE"/>
    <property type="match status" value="1"/>
</dbReference>
<dbReference type="EMBL" id="JBHSIS010000020">
    <property type="protein sequence ID" value="MFC4857534.1"/>
    <property type="molecule type" value="Genomic_DNA"/>
</dbReference>
<keyword evidence="4" id="KW-0503">Monooxygenase</keyword>
<evidence type="ECO:0000256" key="3">
    <source>
        <dbReference type="ARBA" id="ARBA00023002"/>
    </source>
</evidence>
<keyword evidence="2" id="KW-0288">FMN</keyword>
<comment type="caution">
    <text evidence="7">The sequence shown here is derived from an EMBL/GenBank/DDBJ whole genome shotgun (WGS) entry which is preliminary data.</text>
</comment>
<feature type="region of interest" description="Disordered" evidence="5">
    <location>
        <begin position="184"/>
        <end position="206"/>
    </location>
</feature>
<evidence type="ECO:0000313" key="7">
    <source>
        <dbReference type="EMBL" id="MFC4857534.1"/>
    </source>
</evidence>
<dbReference type="RefSeq" id="WP_378059528.1">
    <property type="nucleotide sequence ID" value="NZ_JBHSIS010000020.1"/>
</dbReference>
<dbReference type="InterPro" id="IPR011251">
    <property type="entry name" value="Luciferase-like_dom"/>
</dbReference>
<dbReference type="InterPro" id="IPR050172">
    <property type="entry name" value="SsuD_RutA_monooxygenase"/>
</dbReference>
<dbReference type="InterPro" id="IPR019921">
    <property type="entry name" value="Lucif-like_OxRdtase_Rv2161c"/>
</dbReference>
<dbReference type="GO" id="GO:0016491">
    <property type="term" value="F:oxidoreductase activity"/>
    <property type="evidence" value="ECO:0007669"/>
    <property type="project" value="UniProtKB-KW"/>
</dbReference>
<dbReference type="PANTHER" id="PTHR42847:SF4">
    <property type="entry name" value="ALKANESULFONATE MONOOXYGENASE-RELATED"/>
    <property type="match status" value="1"/>
</dbReference>
<feature type="domain" description="Luciferase-like" evidence="6">
    <location>
        <begin position="10"/>
        <end position="234"/>
    </location>
</feature>
<accession>A0ABV9S982</accession>
<gene>
    <name evidence="7" type="ORF">ACFPCV_28895</name>
</gene>
<evidence type="ECO:0000259" key="6">
    <source>
        <dbReference type="Pfam" id="PF00296"/>
    </source>
</evidence>
<name>A0ABV9S982_9PSEU</name>
<dbReference type="InterPro" id="IPR036661">
    <property type="entry name" value="Luciferase-like_sf"/>
</dbReference>
<evidence type="ECO:0000256" key="5">
    <source>
        <dbReference type="SAM" id="MobiDB-lite"/>
    </source>
</evidence>
<organism evidence="7 8">
    <name type="scientific">Actinophytocola glycyrrhizae</name>
    <dbReference type="NCBI Taxonomy" id="2044873"/>
    <lineage>
        <taxon>Bacteria</taxon>
        <taxon>Bacillati</taxon>
        <taxon>Actinomycetota</taxon>
        <taxon>Actinomycetes</taxon>
        <taxon>Pseudonocardiales</taxon>
        <taxon>Pseudonocardiaceae</taxon>
    </lineage>
</organism>
<keyword evidence="3 7" id="KW-0560">Oxidoreductase</keyword>
<dbReference type="SUPFAM" id="SSF51679">
    <property type="entry name" value="Bacterial luciferase-like"/>
    <property type="match status" value="1"/>
</dbReference>